<keyword evidence="2 4" id="KW-0238">DNA-binding</keyword>
<dbReference type="PANTHER" id="PTHR30349">
    <property type="entry name" value="PHAGE INTEGRASE-RELATED"/>
    <property type="match status" value="1"/>
</dbReference>
<feature type="domain" description="Core-binding (CB)" evidence="6">
    <location>
        <begin position="59"/>
        <end position="148"/>
    </location>
</feature>
<gene>
    <name evidence="7" type="primary">Int-Tn_2</name>
    <name evidence="7" type="ORF">ERS852444_00758</name>
</gene>
<sequence>MANDQIKKADNGTYYFRANLGFDHSTGKRIQKYRSGFKTKKEAKEEYAKLVLQFASQSLPTEQKRIPFGTFIEDTYLPWYQTQVKESTFENRAGTVRKHFSCFYEKFTDAIEPIDIQNWQLALIRAGYSPNYVRVTQGMLSVAFDRAVILGITERNPSRMVGNVRGQKPLVDFWTLDEFEKVISKLYKGDYYEHYLFISLLFLFMSGMRLGEASALLWSDIDFTTGLCSITKTLYYHNQSDYKFTKPKTRAAIRSIYLDEDTLSELAAWRKVQRVVIPNCEFVLSYNGLPTTKTRLPRAMKKLADLAGVHRVRVHDLRHSHASLLINMGESPLLLKERLGHEKIQTTLGTYGHLYPNTNQAVAKKLTGILNYSEPKTSIANYTSNQHTADYHRA</sequence>
<dbReference type="Gene3D" id="1.10.443.10">
    <property type="entry name" value="Intergrase catalytic core"/>
    <property type="match status" value="1"/>
</dbReference>
<dbReference type="SUPFAM" id="SSF56349">
    <property type="entry name" value="DNA breaking-rejoining enzymes"/>
    <property type="match status" value="1"/>
</dbReference>
<dbReference type="GO" id="GO:0003677">
    <property type="term" value="F:DNA binding"/>
    <property type="evidence" value="ECO:0007669"/>
    <property type="project" value="UniProtKB-UniRule"/>
</dbReference>
<evidence type="ECO:0000256" key="1">
    <source>
        <dbReference type="ARBA" id="ARBA00008857"/>
    </source>
</evidence>
<proteinExistence type="inferred from homology"/>
<keyword evidence="3" id="KW-0233">DNA recombination</keyword>
<dbReference type="Proteomes" id="UP000095453">
    <property type="component" value="Unassembled WGS sequence"/>
</dbReference>
<evidence type="ECO:0000259" key="5">
    <source>
        <dbReference type="PROSITE" id="PS51898"/>
    </source>
</evidence>
<dbReference type="GO" id="GO:0015074">
    <property type="term" value="P:DNA integration"/>
    <property type="evidence" value="ECO:0007669"/>
    <property type="project" value="InterPro"/>
</dbReference>
<comment type="similarity">
    <text evidence="1">Belongs to the 'phage' integrase family.</text>
</comment>
<evidence type="ECO:0000256" key="3">
    <source>
        <dbReference type="ARBA" id="ARBA00023172"/>
    </source>
</evidence>
<protein>
    <submittedName>
        <fullName evidence="7">Integrase</fullName>
    </submittedName>
</protein>
<dbReference type="RefSeq" id="WP_055167995.1">
    <property type="nucleotide sequence ID" value="NZ_CYXX01000004.1"/>
</dbReference>
<evidence type="ECO:0000256" key="4">
    <source>
        <dbReference type="PROSITE-ProRule" id="PRU01248"/>
    </source>
</evidence>
<dbReference type="EMBL" id="CYXX01000004">
    <property type="protein sequence ID" value="CUM84691.1"/>
    <property type="molecule type" value="Genomic_DNA"/>
</dbReference>
<dbReference type="InterPro" id="IPR013762">
    <property type="entry name" value="Integrase-like_cat_sf"/>
</dbReference>
<feature type="domain" description="Tyr recombinase" evidence="5">
    <location>
        <begin position="169"/>
        <end position="364"/>
    </location>
</feature>
<dbReference type="InterPro" id="IPR044068">
    <property type="entry name" value="CB"/>
</dbReference>
<dbReference type="GO" id="GO:0006310">
    <property type="term" value="P:DNA recombination"/>
    <property type="evidence" value="ECO:0007669"/>
    <property type="project" value="UniProtKB-KW"/>
</dbReference>
<evidence type="ECO:0000313" key="8">
    <source>
        <dbReference type="Proteomes" id="UP000095453"/>
    </source>
</evidence>
<evidence type="ECO:0000313" key="7">
    <source>
        <dbReference type="EMBL" id="CUM84691.1"/>
    </source>
</evidence>
<dbReference type="PROSITE" id="PS51900">
    <property type="entry name" value="CB"/>
    <property type="match status" value="1"/>
</dbReference>
<dbReference type="Pfam" id="PF14657">
    <property type="entry name" value="Arm-DNA-bind_4"/>
    <property type="match status" value="1"/>
</dbReference>
<reference evidence="7 8" key="1">
    <citation type="submission" date="2015-09" db="EMBL/GenBank/DDBJ databases">
        <authorList>
            <consortium name="Pathogen Informatics"/>
        </authorList>
    </citation>
    <scope>NUCLEOTIDE SEQUENCE [LARGE SCALE GENOMIC DNA]</scope>
    <source>
        <strain evidence="7 8">2789STDY5608887</strain>
    </source>
</reference>
<dbReference type="InterPro" id="IPR011010">
    <property type="entry name" value="DNA_brk_join_enz"/>
</dbReference>
<dbReference type="PROSITE" id="PS51898">
    <property type="entry name" value="TYR_RECOMBINASE"/>
    <property type="match status" value="1"/>
</dbReference>
<evidence type="ECO:0000259" key="6">
    <source>
        <dbReference type="PROSITE" id="PS51900"/>
    </source>
</evidence>
<dbReference type="PANTHER" id="PTHR30349:SF64">
    <property type="entry name" value="PROPHAGE INTEGRASE INTD-RELATED"/>
    <property type="match status" value="1"/>
</dbReference>
<evidence type="ECO:0000256" key="2">
    <source>
        <dbReference type="ARBA" id="ARBA00023125"/>
    </source>
</evidence>
<accession>A0A173S3A4</accession>
<dbReference type="InterPro" id="IPR010998">
    <property type="entry name" value="Integrase_recombinase_N"/>
</dbReference>
<dbReference type="InterPro" id="IPR002104">
    <property type="entry name" value="Integrase_catalytic"/>
</dbReference>
<dbReference type="CDD" id="cd01189">
    <property type="entry name" value="INT_ICEBs1_C_like"/>
    <property type="match status" value="1"/>
</dbReference>
<name>A0A173S3A4_9FIRM</name>
<dbReference type="AlphaFoldDB" id="A0A173S3A4"/>
<dbReference type="Gene3D" id="1.10.150.130">
    <property type="match status" value="1"/>
</dbReference>
<dbReference type="InterPro" id="IPR028259">
    <property type="entry name" value="AP2-like_int_N"/>
</dbReference>
<dbReference type="InterPro" id="IPR050090">
    <property type="entry name" value="Tyrosine_recombinase_XerCD"/>
</dbReference>
<dbReference type="Pfam" id="PF00589">
    <property type="entry name" value="Phage_integrase"/>
    <property type="match status" value="1"/>
</dbReference>
<organism evidence="7 8">
    <name type="scientific">Roseburia inulinivorans</name>
    <dbReference type="NCBI Taxonomy" id="360807"/>
    <lineage>
        <taxon>Bacteria</taxon>
        <taxon>Bacillati</taxon>
        <taxon>Bacillota</taxon>
        <taxon>Clostridia</taxon>
        <taxon>Lachnospirales</taxon>
        <taxon>Lachnospiraceae</taxon>
        <taxon>Roseburia</taxon>
    </lineage>
</organism>